<accession>A0A9C9ELE3</accession>
<keyword evidence="4 10" id="KW-0812">Transmembrane</keyword>
<proteinExistence type="inferred from homology"/>
<evidence type="ECO:0000256" key="8">
    <source>
        <dbReference type="RuleBase" id="RU004057"/>
    </source>
</evidence>
<feature type="transmembrane region" description="Helical" evidence="10">
    <location>
        <begin position="19"/>
        <end position="37"/>
    </location>
</feature>
<comment type="similarity">
    <text evidence="8">Belongs to the exbB/tolQ family.</text>
</comment>
<evidence type="ECO:0000256" key="9">
    <source>
        <dbReference type="SAM" id="MobiDB-lite"/>
    </source>
</evidence>
<evidence type="ECO:0000313" key="13">
    <source>
        <dbReference type="Proteomes" id="UP000885826"/>
    </source>
</evidence>
<keyword evidence="3" id="KW-1003">Cell membrane</keyword>
<keyword evidence="7 10" id="KW-0472">Membrane</keyword>
<dbReference type="GO" id="GO:0017038">
    <property type="term" value="P:protein import"/>
    <property type="evidence" value="ECO:0007669"/>
    <property type="project" value="TreeGrafter"/>
</dbReference>
<dbReference type="EMBL" id="DRIG01000043">
    <property type="protein sequence ID" value="HEC78293.1"/>
    <property type="molecule type" value="Genomic_DNA"/>
</dbReference>
<organism evidence="12 13">
    <name type="scientific">candidate division WOR-3 bacterium</name>
    <dbReference type="NCBI Taxonomy" id="2052148"/>
    <lineage>
        <taxon>Bacteria</taxon>
        <taxon>Bacteria division WOR-3</taxon>
    </lineage>
</organism>
<name>A0A9C9ELE3_UNCW3</name>
<evidence type="ECO:0000256" key="3">
    <source>
        <dbReference type="ARBA" id="ARBA00022475"/>
    </source>
</evidence>
<evidence type="ECO:0000256" key="7">
    <source>
        <dbReference type="ARBA" id="ARBA00023136"/>
    </source>
</evidence>
<dbReference type="InterPro" id="IPR050790">
    <property type="entry name" value="ExbB/TolQ_transport"/>
</dbReference>
<keyword evidence="5 8" id="KW-0653">Protein transport</keyword>
<evidence type="ECO:0000256" key="2">
    <source>
        <dbReference type="ARBA" id="ARBA00022448"/>
    </source>
</evidence>
<dbReference type="InterPro" id="IPR002898">
    <property type="entry name" value="MotA_ExbB_proton_chnl"/>
</dbReference>
<evidence type="ECO:0000256" key="1">
    <source>
        <dbReference type="ARBA" id="ARBA00004651"/>
    </source>
</evidence>
<dbReference type="PANTHER" id="PTHR30625:SF15">
    <property type="entry name" value="BIOPOLYMER TRANSPORT PROTEIN EXBB"/>
    <property type="match status" value="1"/>
</dbReference>
<feature type="domain" description="MotA/TolQ/ExbB proton channel" evidence="11">
    <location>
        <begin position="73"/>
        <end position="191"/>
    </location>
</feature>
<feature type="compositionally biased region" description="Pro residues" evidence="9">
    <location>
        <begin position="223"/>
        <end position="236"/>
    </location>
</feature>
<reference evidence="12" key="1">
    <citation type="journal article" date="2020" name="mSystems">
        <title>Genome- and Community-Level Interaction Insights into Carbon Utilization and Element Cycling Functions of Hydrothermarchaeota in Hydrothermal Sediment.</title>
        <authorList>
            <person name="Zhou Z."/>
            <person name="Liu Y."/>
            <person name="Xu W."/>
            <person name="Pan J."/>
            <person name="Luo Z.H."/>
            <person name="Li M."/>
        </authorList>
    </citation>
    <scope>NUCLEOTIDE SEQUENCE</scope>
    <source>
        <strain evidence="12">HyVt-388</strain>
    </source>
</reference>
<keyword evidence="2 8" id="KW-0813">Transport</keyword>
<gene>
    <name evidence="12" type="ORF">ENI34_04015</name>
</gene>
<sequence length="242" mass="26290">MILGQPIIEIFKNSLVMDILLFCSIVALALIIERFIYFRKNGFNTRKGFLQFSSILRSQGPNAALNYVNQRKNTLNALFAIALENRHLESDHLFEVLTSFIIEEKVKFDRYLGGMGTLANAATLLGLLGTVMGLIKSFHNIAITGSGGPAVISAGIAEALLTTAFGLFIGIPTLFFYNYFTKKSNEMAMELDGVSDRITVLFSNLKKKAASQGPATASQPAVNPTPAPQAPAPPPTNAGWKF</sequence>
<feature type="transmembrane region" description="Helical" evidence="10">
    <location>
        <begin position="155"/>
        <end position="180"/>
    </location>
</feature>
<dbReference type="Pfam" id="PF01618">
    <property type="entry name" value="MotA_ExbB"/>
    <property type="match status" value="1"/>
</dbReference>
<evidence type="ECO:0000256" key="10">
    <source>
        <dbReference type="SAM" id="Phobius"/>
    </source>
</evidence>
<evidence type="ECO:0000256" key="6">
    <source>
        <dbReference type="ARBA" id="ARBA00022989"/>
    </source>
</evidence>
<dbReference type="PANTHER" id="PTHR30625">
    <property type="entry name" value="PROTEIN TOLQ"/>
    <property type="match status" value="1"/>
</dbReference>
<dbReference type="AlphaFoldDB" id="A0A9C9ELE3"/>
<feature type="region of interest" description="Disordered" evidence="9">
    <location>
        <begin position="211"/>
        <end position="242"/>
    </location>
</feature>
<comment type="subcellular location">
    <subcellularLocation>
        <location evidence="1">Cell membrane</location>
        <topology evidence="1">Multi-pass membrane protein</topology>
    </subcellularLocation>
    <subcellularLocation>
        <location evidence="8">Membrane</location>
        <topology evidence="8">Multi-pass membrane protein</topology>
    </subcellularLocation>
</comment>
<evidence type="ECO:0000256" key="4">
    <source>
        <dbReference type="ARBA" id="ARBA00022692"/>
    </source>
</evidence>
<protein>
    <submittedName>
        <fullName evidence="12">MotA/TolQ/ExbB proton channel family protein</fullName>
    </submittedName>
</protein>
<comment type="caution">
    <text evidence="12">The sequence shown here is derived from an EMBL/GenBank/DDBJ whole genome shotgun (WGS) entry which is preliminary data.</text>
</comment>
<dbReference type="Proteomes" id="UP000885826">
    <property type="component" value="Unassembled WGS sequence"/>
</dbReference>
<evidence type="ECO:0000259" key="11">
    <source>
        <dbReference type="Pfam" id="PF01618"/>
    </source>
</evidence>
<dbReference type="GO" id="GO:0005886">
    <property type="term" value="C:plasma membrane"/>
    <property type="evidence" value="ECO:0007669"/>
    <property type="project" value="UniProtKB-SubCell"/>
</dbReference>
<feature type="transmembrane region" description="Helical" evidence="10">
    <location>
        <begin position="111"/>
        <end position="135"/>
    </location>
</feature>
<keyword evidence="6 10" id="KW-1133">Transmembrane helix</keyword>
<evidence type="ECO:0000313" key="12">
    <source>
        <dbReference type="EMBL" id="HEC78293.1"/>
    </source>
</evidence>
<evidence type="ECO:0000256" key="5">
    <source>
        <dbReference type="ARBA" id="ARBA00022927"/>
    </source>
</evidence>